<organism evidence="2 3">
    <name type="scientific">Corynebacterium renale</name>
    <dbReference type="NCBI Taxonomy" id="1724"/>
    <lineage>
        <taxon>Bacteria</taxon>
        <taxon>Bacillati</taxon>
        <taxon>Actinomycetota</taxon>
        <taxon>Actinomycetes</taxon>
        <taxon>Mycobacteriales</taxon>
        <taxon>Corynebacteriaceae</taxon>
        <taxon>Corynebacterium</taxon>
    </lineage>
</organism>
<evidence type="ECO:0000256" key="1">
    <source>
        <dbReference type="SAM" id="MobiDB-lite"/>
    </source>
</evidence>
<feature type="region of interest" description="Disordered" evidence="1">
    <location>
        <begin position="33"/>
        <end position="83"/>
    </location>
</feature>
<name>A0A2A9DLW7_9CORY</name>
<reference evidence="2 3" key="1">
    <citation type="submission" date="2017-10" db="EMBL/GenBank/DDBJ databases">
        <title>Sequencing the genomes of 1000 actinobacteria strains.</title>
        <authorList>
            <person name="Klenk H.-P."/>
        </authorList>
    </citation>
    <scope>NUCLEOTIDE SEQUENCE [LARGE SCALE GENOMIC DNA]</scope>
    <source>
        <strain evidence="2 3">DSM 20688</strain>
    </source>
</reference>
<protein>
    <submittedName>
        <fullName evidence="2">Uncharacterized protein</fullName>
    </submittedName>
</protein>
<comment type="caution">
    <text evidence="2">The sequence shown here is derived from an EMBL/GenBank/DDBJ whole genome shotgun (WGS) entry which is preliminary data.</text>
</comment>
<dbReference type="AlphaFoldDB" id="A0A2A9DLW7"/>
<feature type="compositionally biased region" description="Basic and acidic residues" evidence="1">
    <location>
        <begin position="59"/>
        <end position="71"/>
    </location>
</feature>
<gene>
    <name evidence="2" type="ORF">ATK06_0417</name>
</gene>
<proteinExistence type="predicted"/>
<dbReference type="STRING" id="1724.GCA_001044175_00809"/>
<evidence type="ECO:0000313" key="3">
    <source>
        <dbReference type="Proteomes" id="UP000221653"/>
    </source>
</evidence>
<sequence>MSHELPESSPVDKIRQAGTLLGSAARQIARDVADAGKETWPEIKDKAREVGENVQTRIAEARSEKEPRDPNVVDGEVVEESRK</sequence>
<evidence type="ECO:0000313" key="2">
    <source>
        <dbReference type="EMBL" id="PFG27361.1"/>
    </source>
</evidence>
<dbReference type="RefSeq" id="WP_048378954.1">
    <property type="nucleotide sequence ID" value="NZ_LDYE01000002.1"/>
</dbReference>
<keyword evidence="3" id="KW-1185">Reference proteome</keyword>
<accession>A0A2A9DLW7</accession>
<dbReference type="Proteomes" id="UP000221653">
    <property type="component" value="Unassembled WGS sequence"/>
</dbReference>
<feature type="compositionally biased region" description="Basic and acidic residues" evidence="1">
    <location>
        <begin position="33"/>
        <end position="51"/>
    </location>
</feature>
<dbReference type="EMBL" id="PDJF01000001">
    <property type="protein sequence ID" value="PFG27361.1"/>
    <property type="molecule type" value="Genomic_DNA"/>
</dbReference>